<dbReference type="InterPro" id="IPR042100">
    <property type="entry name" value="Bug_dom1"/>
</dbReference>
<evidence type="ECO:0000313" key="4">
    <source>
        <dbReference type="Proteomes" id="UP000234190"/>
    </source>
</evidence>
<evidence type="ECO:0000256" key="2">
    <source>
        <dbReference type="SAM" id="MobiDB-lite"/>
    </source>
</evidence>
<dbReference type="CDD" id="cd07012">
    <property type="entry name" value="PBP2_Bug_TTT"/>
    <property type="match status" value="1"/>
</dbReference>
<dbReference type="AlphaFoldDB" id="A0A2N4U4D9"/>
<proteinExistence type="inferred from homology"/>
<dbReference type="EMBL" id="PDNW01000008">
    <property type="protein sequence ID" value="PLC49869.1"/>
    <property type="molecule type" value="Genomic_DNA"/>
</dbReference>
<evidence type="ECO:0000256" key="1">
    <source>
        <dbReference type="ARBA" id="ARBA00006987"/>
    </source>
</evidence>
<protein>
    <submittedName>
        <fullName evidence="3">ABC transporter substrate-binding protein</fullName>
    </submittedName>
</protein>
<organism evidence="3 4">
    <name type="scientific">Pollutimonas subterranea</name>
    <dbReference type="NCBI Taxonomy" id="2045210"/>
    <lineage>
        <taxon>Bacteria</taxon>
        <taxon>Pseudomonadati</taxon>
        <taxon>Pseudomonadota</taxon>
        <taxon>Betaproteobacteria</taxon>
        <taxon>Burkholderiales</taxon>
        <taxon>Alcaligenaceae</taxon>
        <taxon>Pollutimonas</taxon>
    </lineage>
</organism>
<dbReference type="InterPro" id="IPR005064">
    <property type="entry name" value="BUG"/>
</dbReference>
<dbReference type="Gene3D" id="3.40.190.10">
    <property type="entry name" value="Periplasmic binding protein-like II"/>
    <property type="match status" value="1"/>
</dbReference>
<sequence>MFIGDCFVIPTIELKAGKRLAKSVPRALPANSRKCPPDSDVEAIGPRPNKDPGRRGRFAKSNISRKSILHEETSTMYRNLKQVAVLALGLGLAFSAAAKDSYPSQTVKLVVPYSAGGGTDGVARILAKELRDVLNQSVIVENKPGAGATIGHDYVARSKPDGYTLIVSANTLAVFDQMYKGLNFDPATAFTPIADIANSPMVLVGGGKGPHNNLREVMESNKSKNDPLHYGTAGVGTPMHLAGELLAFRTGAKFEHVPYKGSGPALADVLAGHIPFGIFGLSSTLSHIRDGNLKAFGVFEAERSSLDPDILTMSEAGVADAAAPLIYTILAPAGTPQAVVDKLNTALKTVINSESIKPLFAAQGFVPQYGTPEQVTKTFNEEAARWKTILDATQIKFQ</sequence>
<comment type="caution">
    <text evidence="3">The sequence shown here is derived from an EMBL/GenBank/DDBJ whole genome shotgun (WGS) entry which is preliminary data.</text>
</comment>
<dbReference type="PANTHER" id="PTHR42928:SF5">
    <property type="entry name" value="BLR1237 PROTEIN"/>
    <property type="match status" value="1"/>
</dbReference>
<gene>
    <name evidence="3" type="ORF">CR159_11330</name>
</gene>
<reference evidence="3 4" key="1">
    <citation type="submission" date="2017-10" db="EMBL/GenBank/DDBJ databases">
        <title>Two draft genome sequences of Pusillimonas sp. strains isolated from a nitrate- and radionuclide-contaminated groundwater in Russia.</title>
        <authorList>
            <person name="Grouzdev D.S."/>
            <person name="Tourova T.P."/>
            <person name="Goeva M.A."/>
            <person name="Babich T.L."/>
            <person name="Sokolova D.S."/>
            <person name="Abdullin R."/>
            <person name="Poltaraus A.B."/>
            <person name="Toshchakov S.V."/>
            <person name="Nazina T.N."/>
        </authorList>
    </citation>
    <scope>NUCLEOTIDE SEQUENCE [LARGE SCALE GENOMIC DNA]</scope>
    <source>
        <strain evidence="3 4">JR1/69-3-13</strain>
    </source>
</reference>
<comment type="similarity">
    <text evidence="1">Belongs to the UPF0065 (bug) family.</text>
</comment>
<feature type="region of interest" description="Disordered" evidence="2">
    <location>
        <begin position="28"/>
        <end position="62"/>
    </location>
</feature>
<dbReference type="Proteomes" id="UP000234190">
    <property type="component" value="Unassembled WGS sequence"/>
</dbReference>
<keyword evidence="4" id="KW-1185">Reference proteome</keyword>
<accession>A0A2N4U4D9</accession>
<dbReference type="PANTHER" id="PTHR42928">
    <property type="entry name" value="TRICARBOXYLATE-BINDING PROTEIN"/>
    <property type="match status" value="1"/>
</dbReference>
<evidence type="ECO:0000313" key="3">
    <source>
        <dbReference type="EMBL" id="PLC49869.1"/>
    </source>
</evidence>
<dbReference type="Gene3D" id="3.40.190.150">
    <property type="entry name" value="Bordetella uptake gene, domain 1"/>
    <property type="match status" value="1"/>
</dbReference>
<name>A0A2N4U4D9_9BURK</name>
<dbReference type="Pfam" id="PF03401">
    <property type="entry name" value="TctC"/>
    <property type="match status" value="1"/>
</dbReference>